<gene>
    <name evidence="1" type="ordered locus">Clim_0719</name>
</gene>
<dbReference type="HOGENOM" id="CLU_2567624_0_0_10"/>
<proteinExistence type="predicted"/>
<evidence type="ECO:0008006" key="3">
    <source>
        <dbReference type="Google" id="ProtNLM"/>
    </source>
</evidence>
<sequence length="81" mass="9079">MPRGPRLDAPGTLHHLIIRGIERGCIVRDDTDRKTFVDGIFLYRTLIEGASKELFHTRIVALSRQVGIEILIPKAFGTPVL</sequence>
<dbReference type="Proteomes" id="UP000008841">
    <property type="component" value="Chromosome"/>
</dbReference>
<dbReference type="KEGG" id="cli:Clim_0719"/>
<dbReference type="AlphaFoldDB" id="B3EHM1"/>
<dbReference type="EMBL" id="CP001097">
    <property type="protein sequence ID" value="ACD89801.1"/>
    <property type="molecule type" value="Genomic_DNA"/>
</dbReference>
<reference evidence="1 2" key="1">
    <citation type="submission" date="2008-05" db="EMBL/GenBank/DDBJ databases">
        <title>Complete sequence of Chlorobium limicola DSM 245.</title>
        <authorList>
            <consortium name="US DOE Joint Genome Institute"/>
            <person name="Lucas S."/>
            <person name="Copeland A."/>
            <person name="Lapidus A."/>
            <person name="Glavina del Rio T."/>
            <person name="Dalin E."/>
            <person name="Tice H."/>
            <person name="Bruce D."/>
            <person name="Goodwin L."/>
            <person name="Pitluck S."/>
            <person name="Schmutz J."/>
            <person name="Larimer F."/>
            <person name="Land M."/>
            <person name="Hauser L."/>
            <person name="Kyrpides N."/>
            <person name="Ovchinnikova G."/>
            <person name="Zhao F."/>
            <person name="Li T."/>
            <person name="Liu Z."/>
            <person name="Overmann J."/>
            <person name="Bryant D.A."/>
            <person name="Richardson P."/>
        </authorList>
    </citation>
    <scope>NUCLEOTIDE SEQUENCE [LARGE SCALE GENOMIC DNA]</scope>
    <source>
        <strain evidence="2">DSM 245 / NBRC 103803 / 6330</strain>
    </source>
</reference>
<dbReference type="OrthoDB" id="9788881at2"/>
<protein>
    <recommendedName>
        <fullName evidence="3">Transposase</fullName>
    </recommendedName>
</protein>
<name>B3EHM1_CHLL2</name>
<evidence type="ECO:0000313" key="2">
    <source>
        <dbReference type="Proteomes" id="UP000008841"/>
    </source>
</evidence>
<evidence type="ECO:0000313" key="1">
    <source>
        <dbReference type="EMBL" id="ACD89801.1"/>
    </source>
</evidence>
<dbReference type="eggNOG" id="COG1943">
    <property type="taxonomic scope" value="Bacteria"/>
</dbReference>
<dbReference type="STRING" id="290315.Clim_0719"/>
<accession>B3EHM1</accession>
<organism evidence="1 2">
    <name type="scientific">Chlorobium limicola (strain DSM 245 / NBRC 103803 / 6330)</name>
    <dbReference type="NCBI Taxonomy" id="290315"/>
    <lineage>
        <taxon>Bacteria</taxon>
        <taxon>Pseudomonadati</taxon>
        <taxon>Chlorobiota</taxon>
        <taxon>Chlorobiia</taxon>
        <taxon>Chlorobiales</taxon>
        <taxon>Chlorobiaceae</taxon>
        <taxon>Chlorobium/Pelodictyon group</taxon>
        <taxon>Chlorobium</taxon>
    </lineage>
</organism>